<dbReference type="AlphaFoldDB" id="A0AAP5BMZ3"/>
<dbReference type="Proteomes" id="UP001209412">
    <property type="component" value="Unassembled WGS sequence"/>
</dbReference>
<dbReference type="RefSeq" id="WP_266261419.1">
    <property type="nucleotide sequence ID" value="NZ_JAMXWF010000048.1"/>
</dbReference>
<evidence type="ECO:0000256" key="1">
    <source>
        <dbReference type="SAM" id="Phobius"/>
    </source>
</evidence>
<sequence>MKMTAYALREILLFAAIGFLAAVLQGGDYWLWMGIAGGAYLALALLSSRAFNAAVKTGFVSRSAKSRTAFGVHPECKSLWLVRRHILATPSTRLAVPASKRNN</sequence>
<keyword evidence="4" id="KW-1185">Reference proteome</keyword>
<keyword evidence="1" id="KW-1133">Transmembrane helix</keyword>
<feature type="transmembrane region" description="Helical" evidence="1">
    <location>
        <begin position="29"/>
        <end position="46"/>
    </location>
</feature>
<keyword evidence="1" id="KW-0472">Membrane</keyword>
<comment type="caution">
    <text evidence="3">The sequence shown here is derived from an EMBL/GenBank/DDBJ whole genome shotgun (WGS) entry which is preliminary data.</text>
</comment>
<dbReference type="EMBL" id="JAMXWF010000048">
    <property type="protein sequence ID" value="MDQ6412829.1"/>
    <property type="molecule type" value="Genomic_DNA"/>
</dbReference>
<evidence type="ECO:0000313" key="5">
    <source>
        <dbReference type="Proteomes" id="UP001242288"/>
    </source>
</evidence>
<evidence type="ECO:0000313" key="2">
    <source>
        <dbReference type="EMBL" id="MCX4151015.1"/>
    </source>
</evidence>
<protein>
    <submittedName>
        <fullName evidence="3">Uncharacterized protein</fullName>
    </submittedName>
</protein>
<organism evidence="3 5">
    <name type="scientific">Paraburkholderia madseniana</name>
    <dbReference type="NCBI Taxonomy" id="2599607"/>
    <lineage>
        <taxon>Bacteria</taxon>
        <taxon>Pseudomonadati</taxon>
        <taxon>Pseudomonadota</taxon>
        <taxon>Betaproteobacteria</taxon>
        <taxon>Burkholderiales</taxon>
        <taxon>Burkholderiaceae</taxon>
        <taxon>Paraburkholderia</taxon>
    </lineage>
</organism>
<dbReference type="EMBL" id="JAPKHW010000048">
    <property type="protein sequence ID" value="MCX4151015.1"/>
    <property type="molecule type" value="Genomic_DNA"/>
</dbReference>
<accession>A0AAP5BMZ3</accession>
<reference evidence="3" key="1">
    <citation type="submission" date="2022-06" db="EMBL/GenBank/DDBJ databases">
        <title>PHB producers.</title>
        <authorList>
            <person name="Besaury L."/>
        </authorList>
    </citation>
    <scope>NUCLEOTIDE SEQUENCE</scope>
    <source>
        <strain evidence="3 4">SEWS6</strain>
    </source>
</reference>
<name>A0AAP5BMZ3_9BURK</name>
<evidence type="ECO:0000313" key="3">
    <source>
        <dbReference type="EMBL" id="MDQ6412829.1"/>
    </source>
</evidence>
<feature type="transmembrane region" description="Helical" evidence="1">
    <location>
        <begin position="7"/>
        <end position="23"/>
    </location>
</feature>
<gene>
    <name evidence="3" type="ORF">NIE36_37530</name>
    <name evidence="2" type="ORF">OSB80_37620</name>
</gene>
<dbReference type="Proteomes" id="UP001242288">
    <property type="component" value="Unassembled WGS sequence"/>
</dbReference>
<evidence type="ECO:0000313" key="4">
    <source>
        <dbReference type="Proteomes" id="UP001209412"/>
    </source>
</evidence>
<keyword evidence="1" id="KW-0812">Transmembrane</keyword>
<proteinExistence type="predicted"/>